<protein>
    <recommendedName>
        <fullName evidence="1">T6SS Phospholipase effector Tle1-like catalytic domain-containing protein</fullName>
    </recommendedName>
</protein>
<dbReference type="OrthoDB" id="4378831at2"/>
<dbReference type="PANTHER" id="PTHR33840:SF1">
    <property type="entry name" value="TLE1 PHOSPHOLIPASE DOMAIN-CONTAINING PROTEIN"/>
    <property type="match status" value="1"/>
</dbReference>
<feature type="domain" description="T6SS Phospholipase effector Tle1-like catalytic" evidence="1">
    <location>
        <begin position="179"/>
        <end position="284"/>
    </location>
</feature>
<organism evidence="2 3">
    <name type="scientific">Flavobacterium branchiophilum</name>
    <dbReference type="NCBI Taxonomy" id="55197"/>
    <lineage>
        <taxon>Bacteria</taxon>
        <taxon>Pseudomonadati</taxon>
        <taxon>Bacteroidota</taxon>
        <taxon>Flavobacteriia</taxon>
        <taxon>Flavobacteriales</taxon>
        <taxon>Flavobacteriaceae</taxon>
        <taxon>Flavobacterium</taxon>
    </lineage>
</organism>
<dbReference type="Pfam" id="PF09994">
    <property type="entry name" value="T6SS_Tle1-like_cat"/>
    <property type="match status" value="1"/>
</dbReference>
<dbReference type="InterPro" id="IPR018712">
    <property type="entry name" value="Tle1-like_cat"/>
</dbReference>
<comment type="caution">
    <text evidence="2">The sequence shown here is derived from an EMBL/GenBank/DDBJ whole genome shotgun (WGS) entry which is preliminary data.</text>
</comment>
<sequence length="457" mass="52401">MATIIQFGTYTPPPKKTFDIAIGVFFDGTLNNKTNTDERKKNTEAYKDYGEDPDDNNSYNNDWSNVARLWDAYDKKSSVYVEGIGTLDKQADVNDGFMYGEKDTGIVAKVKLGCERIAIRANTIKTKKGADFEINILTIDVFGFSRGAAAARHFVYQASKSGKKVPYIAPYGYLGAELEKKGVKYKLLKIRFLGLFDTVSSYSEDVWTTSPNFSNDVEQLKLDEITKAKKIVHFIAENEHRENFDLTNVAVDKKIKGVKQAPVYYGIEKKFPGVHCDIGGGYENGIEKKDEIINGGEKILLKRKEELVAQGWFKEEQLIVHDYKRKLSSERVLKKTYSYIPLHFMADYGIKDGLIIDENKIKNKKYSIEKDKLLVKIKARLKAYVMGDGKPYDFKSFTKIHEQYKGAKIPEQRLIDYQKELEDQKNLRTLRNEYLHWSADYDWAGMDPRPDGVRVKH</sequence>
<dbReference type="EMBL" id="PCMW01000065">
    <property type="protein sequence ID" value="PDS23238.1"/>
    <property type="molecule type" value="Genomic_DNA"/>
</dbReference>
<gene>
    <name evidence="2" type="ORF">B0A77_11285</name>
</gene>
<name>A0A2H3K9X8_9FLAO</name>
<dbReference type="RefSeq" id="WP_097554502.1">
    <property type="nucleotide sequence ID" value="NZ_PCMW01000065.1"/>
</dbReference>
<reference evidence="2 3" key="1">
    <citation type="submission" date="2017-09" db="EMBL/GenBank/DDBJ databases">
        <title>Whole genomes of Flavobacteriaceae.</title>
        <authorList>
            <person name="Stine C."/>
            <person name="Li C."/>
            <person name="Tadesse D."/>
        </authorList>
    </citation>
    <scope>NUCLEOTIDE SEQUENCE [LARGE SCALE GENOMIC DNA]</scope>
    <source>
        <strain evidence="2 3">ATCC 35036</strain>
    </source>
</reference>
<accession>A0A2H3K9X8</accession>
<dbReference type="Proteomes" id="UP000220828">
    <property type="component" value="Unassembled WGS sequence"/>
</dbReference>
<dbReference type="PANTHER" id="PTHR33840">
    <property type="match status" value="1"/>
</dbReference>
<evidence type="ECO:0000313" key="3">
    <source>
        <dbReference type="Proteomes" id="UP000220828"/>
    </source>
</evidence>
<evidence type="ECO:0000259" key="1">
    <source>
        <dbReference type="Pfam" id="PF09994"/>
    </source>
</evidence>
<proteinExistence type="predicted"/>
<dbReference type="AlphaFoldDB" id="A0A2H3K9X8"/>
<evidence type="ECO:0000313" key="2">
    <source>
        <dbReference type="EMBL" id="PDS23238.1"/>
    </source>
</evidence>